<organism evidence="16 17">
    <name type="scientific">Exophiala oligosperma</name>
    <dbReference type="NCBI Taxonomy" id="215243"/>
    <lineage>
        <taxon>Eukaryota</taxon>
        <taxon>Fungi</taxon>
        <taxon>Dikarya</taxon>
        <taxon>Ascomycota</taxon>
        <taxon>Pezizomycotina</taxon>
        <taxon>Eurotiomycetes</taxon>
        <taxon>Chaetothyriomycetidae</taxon>
        <taxon>Chaetothyriales</taxon>
        <taxon>Herpotrichiellaceae</taxon>
        <taxon>Exophiala</taxon>
    </lineage>
</organism>
<evidence type="ECO:0000313" key="16">
    <source>
        <dbReference type="EMBL" id="KIW41801.1"/>
    </source>
</evidence>
<keyword evidence="17" id="KW-1185">Reference proteome</keyword>
<feature type="compositionally biased region" description="Basic and acidic residues" evidence="13">
    <location>
        <begin position="328"/>
        <end position="341"/>
    </location>
</feature>
<comment type="subcellular location">
    <subcellularLocation>
        <location evidence="1">Mitochondrion inner membrane</location>
        <topology evidence="1">Single-pass membrane protein</topology>
    </subcellularLocation>
</comment>
<evidence type="ECO:0000256" key="11">
    <source>
        <dbReference type="ARBA" id="ARBA00048778"/>
    </source>
</evidence>
<evidence type="ECO:0000256" key="6">
    <source>
        <dbReference type="ARBA" id="ARBA00022801"/>
    </source>
</evidence>
<dbReference type="InterPro" id="IPR003959">
    <property type="entry name" value="ATPase_AAA_core"/>
</dbReference>
<evidence type="ECO:0000313" key="17">
    <source>
        <dbReference type="Proteomes" id="UP000053342"/>
    </source>
</evidence>
<evidence type="ECO:0000259" key="15">
    <source>
        <dbReference type="SMART" id="SM01024"/>
    </source>
</evidence>
<dbReference type="HOGENOM" id="CLU_010189_4_4_1"/>
<dbReference type="EMBL" id="KN847336">
    <property type="protein sequence ID" value="KIW41802.1"/>
    <property type="molecule type" value="Genomic_DNA"/>
</dbReference>
<keyword evidence="3" id="KW-0812">Transmembrane</keyword>
<gene>
    <name evidence="16" type="ORF">PV06_05413</name>
</gene>
<dbReference type="InterPro" id="IPR003960">
    <property type="entry name" value="ATPase_AAA_CS"/>
</dbReference>
<keyword evidence="9" id="KW-0496">Mitochondrion</keyword>
<dbReference type="PANTHER" id="PTHR23070">
    <property type="entry name" value="BCS1 AAA-TYPE ATPASE"/>
    <property type="match status" value="1"/>
</dbReference>
<dbReference type="InterPro" id="IPR003593">
    <property type="entry name" value="AAA+_ATPase"/>
</dbReference>
<dbReference type="SMART" id="SM01024">
    <property type="entry name" value="BCS1_N"/>
    <property type="match status" value="1"/>
</dbReference>
<dbReference type="OrthoDB" id="4155662at2759"/>
<evidence type="ECO:0000256" key="12">
    <source>
        <dbReference type="RuleBase" id="RU003651"/>
    </source>
</evidence>
<dbReference type="Proteomes" id="UP000053342">
    <property type="component" value="Unassembled WGS sequence"/>
</dbReference>
<evidence type="ECO:0000256" key="1">
    <source>
        <dbReference type="ARBA" id="ARBA00004434"/>
    </source>
</evidence>
<dbReference type="PROSITE" id="PS00674">
    <property type="entry name" value="AAA"/>
    <property type="match status" value="1"/>
</dbReference>
<feature type="domain" description="AAA+ ATPase" evidence="14">
    <location>
        <begin position="262"/>
        <end position="404"/>
    </location>
</feature>
<protein>
    <recommendedName>
        <fullName evidence="18">AAA+ ATPase domain-containing protein</fullName>
    </recommendedName>
</protein>
<dbReference type="Pfam" id="PF25426">
    <property type="entry name" value="AAA_lid_BCS1"/>
    <property type="match status" value="1"/>
</dbReference>
<dbReference type="Gene3D" id="3.40.50.300">
    <property type="entry name" value="P-loop containing nucleotide triphosphate hydrolases"/>
    <property type="match status" value="1"/>
</dbReference>
<dbReference type="SUPFAM" id="SSF52540">
    <property type="entry name" value="P-loop containing nucleoside triphosphate hydrolases"/>
    <property type="match status" value="1"/>
</dbReference>
<dbReference type="GO" id="GO:0005524">
    <property type="term" value="F:ATP binding"/>
    <property type="evidence" value="ECO:0007669"/>
    <property type="project" value="UniProtKB-KW"/>
</dbReference>
<dbReference type="EMBL" id="KN847336">
    <property type="protein sequence ID" value="KIW41801.1"/>
    <property type="molecule type" value="Genomic_DNA"/>
</dbReference>
<dbReference type="GO" id="GO:0005743">
    <property type="term" value="C:mitochondrial inner membrane"/>
    <property type="evidence" value="ECO:0007669"/>
    <property type="project" value="UniProtKB-SubCell"/>
</dbReference>
<feature type="region of interest" description="Disordered" evidence="13">
    <location>
        <begin position="328"/>
        <end position="348"/>
    </location>
</feature>
<dbReference type="VEuPathDB" id="FungiDB:PV06_05413"/>
<evidence type="ECO:0000256" key="2">
    <source>
        <dbReference type="ARBA" id="ARBA00007448"/>
    </source>
</evidence>
<dbReference type="InterPro" id="IPR057495">
    <property type="entry name" value="AAA_lid_BCS1"/>
</dbReference>
<dbReference type="Pfam" id="PF08740">
    <property type="entry name" value="BCS1_N"/>
    <property type="match status" value="1"/>
</dbReference>
<evidence type="ECO:0008006" key="18">
    <source>
        <dbReference type="Google" id="ProtNLM"/>
    </source>
</evidence>
<dbReference type="GeneID" id="27357487"/>
<dbReference type="RefSeq" id="XP_016262017.1">
    <property type="nucleotide sequence ID" value="XM_016406413.1"/>
</dbReference>
<evidence type="ECO:0000256" key="9">
    <source>
        <dbReference type="ARBA" id="ARBA00023128"/>
    </source>
</evidence>
<dbReference type="STRING" id="215243.A0A0D2APA8"/>
<name>A0A0D2APA8_9EURO</name>
<dbReference type="AlphaFoldDB" id="A0A0D2APA8"/>
<accession>A0A0D2APA8</accession>
<dbReference type="SMART" id="SM00382">
    <property type="entry name" value="AAA"/>
    <property type="match status" value="1"/>
</dbReference>
<dbReference type="InterPro" id="IPR050747">
    <property type="entry name" value="Mitochondrial_chaperone_BCS1"/>
</dbReference>
<sequence>MAGFNNASSLPFQSIPSPRVSVVDIFLPGFANVSPAIQQLLTDHLNSYTGLLCTCGILLFLGRHAYEHLWELVDKFLVSTVYVSCVDEAYDMLITWAESQKFTRDACSSIATVDCTNPWGWYRPWQHMRTIPDGASQKSLHYAPWNGRFYFWHKHHLLVFRRMQSPGESQSEELSISCFGRSTRILKELLEECRHHYLGLVQNKTSIFEHQGDKWKRPRVRNKRKMPTVILDETVKSLLLRDLSDFFEPTAPGWYSDRGIPYQRGYLWYGPPGTGKSSLSLSIAGEFGLDIYVVNLSSIDDKDLSTLFSELPPQCLVLLEDIDAASSKRSEVTDPTHDQNDRCSSPKNPIREMVSLSTLLNVIDGVGSPEGRVLIMTTNHPERLDDALVRPGRVDMKVEFQLTDRKMMTQLFYLVFNRLDGNHEDLGKSVDGNDPDPTKTAEYRKTVRLLAKSFVAKMPELEFSPAEVMSLLLANKQSPQQAVDNVEKWIEKTREEKGKVKRVESWMLSE</sequence>
<proteinExistence type="inferred from homology"/>
<feature type="domain" description="BCS1 N-terminal" evidence="15">
    <location>
        <begin position="53"/>
        <end position="229"/>
    </location>
</feature>
<reference evidence="16 17" key="1">
    <citation type="submission" date="2015-01" db="EMBL/GenBank/DDBJ databases">
        <title>The Genome Sequence of Exophiala oligosperma CBS72588.</title>
        <authorList>
            <consortium name="The Broad Institute Genomics Platform"/>
            <person name="Cuomo C."/>
            <person name="de Hoog S."/>
            <person name="Gorbushina A."/>
            <person name="Stielow B."/>
            <person name="Teixiera M."/>
            <person name="Abouelleil A."/>
            <person name="Chapman S.B."/>
            <person name="Priest M."/>
            <person name="Young S.K."/>
            <person name="Wortman J."/>
            <person name="Nusbaum C."/>
            <person name="Birren B."/>
        </authorList>
    </citation>
    <scope>NUCLEOTIDE SEQUENCE [LARGE SCALE GENOMIC DNA]</scope>
    <source>
        <strain evidence="16 17">CBS 72588</strain>
    </source>
</reference>
<keyword evidence="10" id="KW-0472">Membrane</keyword>
<dbReference type="Pfam" id="PF00004">
    <property type="entry name" value="AAA"/>
    <property type="match status" value="1"/>
</dbReference>
<evidence type="ECO:0000256" key="5">
    <source>
        <dbReference type="ARBA" id="ARBA00022792"/>
    </source>
</evidence>
<evidence type="ECO:0000256" key="10">
    <source>
        <dbReference type="ARBA" id="ARBA00023136"/>
    </source>
</evidence>
<dbReference type="InterPro" id="IPR027417">
    <property type="entry name" value="P-loop_NTPase"/>
</dbReference>
<comment type="catalytic activity">
    <reaction evidence="11">
        <text>ATP + H2O = ADP + phosphate + H(+)</text>
        <dbReference type="Rhea" id="RHEA:13065"/>
        <dbReference type="ChEBI" id="CHEBI:15377"/>
        <dbReference type="ChEBI" id="CHEBI:15378"/>
        <dbReference type="ChEBI" id="CHEBI:30616"/>
        <dbReference type="ChEBI" id="CHEBI:43474"/>
        <dbReference type="ChEBI" id="CHEBI:456216"/>
    </reaction>
    <physiologicalReaction direction="left-to-right" evidence="11">
        <dbReference type="Rhea" id="RHEA:13066"/>
    </physiologicalReaction>
</comment>
<keyword evidence="8" id="KW-1133">Transmembrane helix</keyword>
<keyword evidence="6" id="KW-0378">Hydrolase</keyword>
<dbReference type="RefSeq" id="XP_016262018.1">
    <property type="nucleotide sequence ID" value="XM_016406414.1"/>
</dbReference>
<keyword evidence="4 12" id="KW-0547">Nucleotide-binding</keyword>
<evidence type="ECO:0000256" key="7">
    <source>
        <dbReference type="ARBA" id="ARBA00022840"/>
    </source>
</evidence>
<evidence type="ECO:0000256" key="4">
    <source>
        <dbReference type="ARBA" id="ARBA00022741"/>
    </source>
</evidence>
<keyword evidence="7 12" id="KW-0067">ATP-binding</keyword>
<evidence type="ECO:0000256" key="8">
    <source>
        <dbReference type="ARBA" id="ARBA00022989"/>
    </source>
</evidence>
<dbReference type="GO" id="GO:0016887">
    <property type="term" value="F:ATP hydrolysis activity"/>
    <property type="evidence" value="ECO:0007669"/>
    <property type="project" value="InterPro"/>
</dbReference>
<keyword evidence="5" id="KW-0999">Mitochondrion inner membrane</keyword>
<evidence type="ECO:0000256" key="13">
    <source>
        <dbReference type="SAM" id="MobiDB-lite"/>
    </source>
</evidence>
<evidence type="ECO:0000259" key="14">
    <source>
        <dbReference type="SMART" id="SM00382"/>
    </source>
</evidence>
<evidence type="ECO:0000256" key="3">
    <source>
        <dbReference type="ARBA" id="ARBA00022692"/>
    </source>
</evidence>
<dbReference type="InterPro" id="IPR014851">
    <property type="entry name" value="BCS1_N"/>
</dbReference>
<comment type="similarity">
    <text evidence="2">Belongs to the AAA ATPase family. BCS1 subfamily.</text>
</comment>